<reference evidence="2 3" key="1">
    <citation type="submission" date="2019-02" db="EMBL/GenBank/DDBJ databases">
        <title>Genomic Encyclopedia of Archaeal and Bacterial Type Strains, Phase II (KMG-II): from individual species to whole genera.</title>
        <authorList>
            <person name="Goeker M."/>
        </authorList>
    </citation>
    <scope>NUCLEOTIDE SEQUENCE [LARGE SCALE GENOMIC DNA]</scope>
    <source>
        <strain evidence="2 3">DSM 21411</strain>
    </source>
</reference>
<protein>
    <submittedName>
        <fullName evidence="2">Uncharacterized protein</fullName>
    </submittedName>
</protein>
<evidence type="ECO:0000256" key="1">
    <source>
        <dbReference type="SAM" id="SignalP"/>
    </source>
</evidence>
<evidence type="ECO:0000313" key="3">
    <source>
        <dbReference type="Proteomes" id="UP000292209"/>
    </source>
</evidence>
<keyword evidence="1" id="KW-0732">Signal</keyword>
<dbReference type="RefSeq" id="WP_130274884.1">
    <property type="nucleotide sequence ID" value="NZ_SGXG01000001.1"/>
</dbReference>
<accession>A0A4Q7P731</accession>
<sequence length="70" mass="7696">MKKMMILLLLVFWGIESFAQGPTNHEGLGLGFHITQMPSDFGIGLNLTSPMFWNGGGALRLRSTLPFTSI</sequence>
<feature type="signal peptide" evidence="1">
    <location>
        <begin position="1"/>
        <end position="19"/>
    </location>
</feature>
<name>A0A4Q7P731_9BACT</name>
<gene>
    <name evidence="2" type="ORF">BC751_1393</name>
</gene>
<comment type="caution">
    <text evidence="2">The sequence shown here is derived from an EMBL/GenBank/DDBJ whole genome shotgun (WGS) entry which is preliminary data.</text>
</comment>
<proteinExistence type="predicted"/>
<organism evidence="2 3">
    <name type="scientific">Cecembia calidifontis</name>
    <dbReference type="NCBI Taxonomy" id="1187080"/>
    <lineage>
        <taxon>Bacteria</taxon>
        <taxon>Pseudomonadati</taxon>
        <taxon>Bacteroidota</taxon>
        <taxon>Cytophagia</taxon>
        <taxon>Cytophagales</taxon>
        <taxon>Cyclobacteriaceae</taxon>
        <taxon>Cecembia</taxon>
    </lineage>
</organism>
<feature type="chain" id="PRO_5020844233" evidence="1">
    <location>
        <begin position="20"/>
        <end position="70"/>
    </location>
</feature>
<dbReference type="AlphaFoldDB" id="A0A4Q7P731"/>
<dbReference type="Proteomes" id="UP000292209">
    <property type="component" value="Unassembled WGS sequence"/>
</dbReference>
<evidence type="ECO:0000313" key="2">
    <source>
        <dbReference type="EMBL" id="RZS95844.1"/>
    </source>
</evidence>
<keyword evidence="3" id="KW-1185">Reference proteome</keyword>
<dbReference type="EMBL" id="SGXG01000001">
    <property type="protein sequence ID" value="RZS95844.1"/>
    <property type="molecule type" value="Genomic_DNA"/>
</dbReference>